<evidence type="ECO:0000313" key="2">
    <source>
        <dbReference type="EMBL" id="PIV51624.1"/>
    </source>
</evidence>
<sequence>MDNKNNIDKNSPFAEVDIKKYKDPEGLTINKLKFGFWFVKNKRYFRLFFIIFLITVSAVSWTYSIYGFTYYLLKGMEEDNKIITNLAQINIFNSDFINRLKPVNLQILPVKVLDLYNGKYDLAVKVNNLNPKHWAEIEYSFLTSAEEVGRGNNFILPAESKYFLSLSQALKSGDTGNVKFNIINLSWHRLDAREMPDWNKFRDDHLNGMTIDNEKFIPATDDNLFNKAKINYFEFDFANNTPYNYWDIDFNIILYRQGDIVGVNRYKLEEVMSEQKKTVNIGWLGSFGLVNSTEVIPEVNIMKDDIYIKYEGEPIMENR</sequence>
<accession>A0A2M7DPF9</accession>
<name>A0A2M7DPF9_9BACT</name>
<evidence type="ECO:0000256" key="1">
    <source>
        <dbReference type="SAM" id="Phobius"/>
    </source>
</evidence>
<organism evidence="2 3">
    <name type="scientific">Candidatus Falkowbacteria bacterium CG02_land_8_20_14_3_00_36_14</name>
    <dbReference type="NCBI Taxonomy" id="1974560"/>
    <lineage>
        <taxon>Bacteria</taxon>
        <taxon>Candidatus Falkowiibacteriota</taxon>
    </lineage>
</organism>
<keyword evidence="1" id="KW-0812">Transmembrane</keyword>
<keyword evidence="1" id="KW-0472">Membrane</keyword>
<protein>
    <submittedName>
        <fullName evidence="2">Uncharacterized protein</fullName>
    </submittedName>
</protein>
<evidence type="ECO:0000313" key="3">
    <source>
        <dbReference type="Proteomes" id="UP000228896"/>
    </source>
</evidence>
<dbReference type="EMBL" id="PETS01000052">
    <property type="protein sequence ID" value="PIV51624.1"/>
    <property type="molecule type" value="Genomic_DNA"/>
</dbReference>
<feature type="transmembrane region" description="Helical" evidence="1">
    <location>
        <begin position="47"/>
        <end position="73"/>
    </location>
</feature>
<proteinExistence type="predicted"/>
<comment type="caution">
    <text evidence="2">The sequence shown here is derived from an EMBL/GenBank/DDBJ whole genome shotgun (WGS) entry which is preliminary data.</text>
</comment>
<gene>
    <name evidence="2" type="ORF">COS18_02350</name>
</gene>
<keyword evidence="1" id="KW-1133">Transmembrane helix</keyword>
<dbReference type="AlphaFoldDB" id="A0A2M7DPF9"/>
<dbReference type="Proteomes" id="UP000228896">
    <property type="component" value="Unassembled WGS sequence"/>
</dbReference>
<reference evidence="3" key="1">
    <citation type="submission" date="2017-09" db="EMBL/GenBank/DDBJ databases">
        <title>Depth-based differentiation of microbial function through sediment-hosted aquifers and enrichment of novel symbionts in the deep terrestrial subsurface.</title>
        <authorList>
            <person name="Probst A.J."/>
            <person name="Ladd B."/>
            <person name="Jarett J.K."/>
            <person name="Geller-Mcgrath D.E."/>
            <person name="Sieber C.M.K."/>
            <person name="Emerson J.B."/>
            <person name="Anantharaman K."/>
            <person name="Thomas B.C."/>
            <person name="Malmstrom R."/>
            <person name="Stieglmeier M."/>
            <person name="Klingl A."/>
            <person name="Woyke T."/>
            <person name="Ryan C.M."/>
            <person name="Banfield J.F."/>
        </authorList>
    </citation>
    <scope>NUCLEOTIDE SEQUENCE [LARGE SCALE GENOMIC DNA]</scope>
</reference>